<name>A0A2T0WI32_9BACT</name>
<dbReference type="Gene3D" id="3.30.420.10">
    <property type="entry name" value="Ribonuclease H-like superfamily/Ribonuclease H"/>
    <property type="match status" value="1"/>
</dbReference>
<dbReference type="InterPro" id="IPR012337">
    <property type="entry name" value="RNaseH-like_sf"/>
</dbReference>
<dbReference type="PROSITE" id="PS50994">
    <property type="entry name" value="INTEGRASE"/>
    <property type="match status" value="1"/>
</dbReference>
<dbReference type="Proteomes" id="UP000238157">
    <property type="component" value="Unassembled WGS sequence"/>
</dbReference>
<protein>
    <submittedName>
        <fullName evidence="2">Transposase InsO family protein</fullName>
    </submittedName>
</protein>
<dbReference type="GO" id="GO:0003676">
    <property type="term" value="F:nucleic acid binding"/>
    <property type="evidence" value="ECO:0007669"/>
    <property type="project" value="InterPro"/>
</dbReference>
<evidence type="ECO:0000313" key="2">
    <source>
        <dbReference type="EMBL" id="PRY86357.1"/>
    </source>
</evidence>
<keyword evidence="3" id="KW-1185">Reference proteome</keyword>
<sequence>MKDHRHEFAVEKMCRVFNVSRSGYYNWLKRKPSKREQERELLLAEIDKIHTQSNGRYGSPKITIELRDRGFSVSRPRVARIMRANGIRSVISRKFRVCTTDSNHGFKINPNLLDRNFSPDGPAKSWVSDITYIRTEEGWLYLTMIMDLYDRKIIGWSMSTTMHAENTVIPAWRMAQINRPFFRGLVFHSDRGVQYACFEFRKELDPEKVSQSMSRKANCWDNAVAENFFKILKSETGYRKYDSIAQAKQIIFEFIEIWYNRIRRHSSLGYLSPEQFGKTINKIAL</sequence>
<feature type="domain" description="Integrase catalytic" evidence="1">
    <location>
        <begin position="118"/>
        <end position="281"/>
    </location>
</feature>
<dbReference type="SUPFAM" id="SSF53098">
    <property type="entry name" value="Ribonuclease H-like"/>
    <property type="match status" value="1"/>
</dbReference>
<dbReference type="InterPro" id="IPR050900">
    <property type="entry name" value="Transposase_IS3/IS150/IS904"/>
</dbReference>
<proteinExistence type="predicted"/>
<dbReference type="InterPro" id="IPR025948">
    <property type="entry name" value="HTH-like_dom"/>
</dbReference>
<gene>
    <name evidence="2" type="ORF">CLW00_109205</name>
</gene>
<dbReference type="EMBL" id="PVTR01000009">
    <property type="protein sequence ID" value="PRY86357.1"/>
    <property type="molecule type" value="Genomic_DNA"/>
</dbReference>
<dbReference type="InterPro" id="IPR048020">
    <property type="entry name" value="Transpos_IS3"/>
</dbReference>
<dbReference type="Pfam" id="PF13276">
    <property type="entry name" value="HTH_21"/>
    <property type="match status" value="1"/>
</dbReference>
<dbReference type="InterPro" id="IPR036397">
    <property type="entry name" value="RNaseH_sf"/>
</dbReference>
<dbReference type="AlphaFoldDB" id="A0A2T0WI32"/>
<organism evidence="2 3">
    <name type="scientific">Mongoliibacter ruber</name>
    <dbReference type="NCBI Taxonomy" id="1750599"/>
    <lineage>
        <taxon>Bacteria</taxon>
        <taxon>Pseudomonadati</taxon>
        <taxon>Bacteroidota</taxon>
        <taxon>Cytophagia</taxon>
        <taxon>Cytophagales</taxon>
        <taxon>Cyclobacteriaceae</taxon>
        <taxon>Mongoliibacter</taxon>
    </lineage>
</organism>
<dbReference type="PANTHER" id="PTHR46889">
    <property type="entry name" value="TRANSPOSASE INSF FOR INSERTION SEQUENCE IS3B-RELATED"/>
    <property type="match status" value="1"/>
</dbReference>
<comment type="caution">
    <text evidence="2">The sequence shown here is derived from an EMBL/GenBank/DDBJ whole genome shotgun (WGS) entry which is preliminary data.</text>
</comment>
<dbReference type="Pfam" id="PF00665">
    <property type="entry name" value="rve"/>
    <property type="match status" value="1"/>
</dbReference>
<dbReference type="InterPro" id="IPR001584">
    <property type="entry name" value="Integrase_cat-core"/>
</dbReference>
<dbReference type="Pfam" id="PF13333">
    <property type="entry name" value="rve_2"/>
    <property type="match status" value="1"/>
</dbReference>
<evidence type="ECO:0000259" key="1">
    <source>
        <dbReference type="PROSITE" id="PS50994"/>
    </source>
</evidence>
<dbReference type="NCBIfam" id="NF033516">
    <property type="entry name" value="transpos_IS3"/>
    <property type="match status" value="1"/>
</dbReference>
<reference evidence="2 3" key="1">
    <citation type="submission" date="2018-03" db="EMBL/GenBank/DDBJ databases">
        <title>Genomic Encyclopedia of Archaeal and Bacterial Type Strains, Phase II (KMG-II): from individual species to whole genera.</title>
        <authorList>
            <person name="Goeker M."/>
        </authorList>
    </citation>
    <scope>NUCLEOTIDE SEQUENCE [LARGE SCALE GENOMIC DNA]</scope>
    <source>
        <strain evidence="2 3">DSM 27929</strain>
    </source>
</reference>
<accession>A0A2T0WI32</accession>
<evidence type="ECO:0000313" key="3">
    <source>
        <dbReference type="Proteomes" id="UP000238157"/>
    </source>
</evidence>
<dbReference type="PANTHER" id="PTHR46889:SF4">
    <property type="entry name" value="TRANSPOSASE INSO FOR INSERTION SEQUENCE ELEMENT IS911B-RELATED"/>
    <property type="match status" value="1"/>
</dbReference>
<dbReference type="GO" id="GO:0015074">
    <property type="term" value="P:DNA integration"/>
    <property type="evidence" value="ECO:0007669"/>
    <property type="project" value="InterPro"/>
</dbReference>